<feature type="region of interest" description="Disordered" evidence="2">
    <location>
        <begin position="260"/>
        <end position="334"/>
    </location>
</feature>
<comment type="caution">
    <text evidence="3">The sequence shown here is derived from an EMBL/GenBank/DDBJ whole genome shotgun (WGS) entry which is preliminary data.</text>
</comment>
<protein>
    <recommendedName>
        <fullName evidence="5">Mfs allantoate protein</fullName>
    </recommendedName>
</protein>
<dbReference type="OrthoDB" id="5326588at2759"/>
<feature type="compositionally biased region" description="Basic and acidic residues" evidence="2">
    <location>
        <begin position="289"/>
        <end position="298"/>
    </location>
</feature>
<evidence type="ECO:0000313" key="4">
    <source>
        <dbReference type="Proteomes" id="UP000572817"/>
    </source>
</evidence>
<feature type="coiled-coil region" evidence="1">
    <location>
        <begin position="123"/>
        <end position="200"/>
    </location>
</feature>
<feature type="compositionally biased region" description="Acidic residues" evidence="2">
    <location>
        <begin position="934"/>
        <end position="971"/>
    </location>
</feature>
<keyword evidence="1" id="KW-0175">Coiled coil</keyword>
<accession>A0A8H4IPB3</accession>
<feature type="region of interest" description="Disordered" evidence="2">
    <location>
        <begin position="915"/>
        <end position="981"/>
    </location>
</feature>
<feature type="compositionally biased region" description="Basic and acidic residues" evidence="2">
    <location>
        <begin position="1216"/>
        <end position="1225"/>
    </location>
</feature>
<feature type="compositionally biased region" description="Polar residues" evidence="2">
    <location>
        <begin position="1058"/>
        <end position="1071"/>
    </location>
</feature>
<feature type="region of interest" description="Disordered" evidence="2">
    <location>
        <begin position="1049"/>
        <end position="1082"/>
    </location>
</feature>
<proteinExistence type="predicted"/>
<sequence>MAPQCQALNLSDERRCTEAATNVNGLFCHFHSRQVYGLYKGYKRRNAQLDHLVDHPPPFLRSQPDTPLSRIDFSALADEHELKTIHDHLFERHALLDRVIRARKLHHSRFYALELDYGHQHYLNSLQSHKNAVLRTVERVERRTAEVLYDKQKWFKWVRRLEDEEEKARDAEKKKVKQEAALLRRHWKEVEARMRELRQREEQRRQDEFLDKALEERRRLDEDSADEEWDPIEDMVEDERGNYIDLLRLFLWQETARDVSSAEGAGDKEVETQPEPQANKENQAPAGDASEKAADAPKSKAAKKRARQKARAAEEQQHQQGQPKPGEARVESKDEIRRRLREGQKVERAPGWKLRGTVENPTAIADRMPPVPDEEIDTLLAQIYEIKQLLFCRLVLSHAALLPAALRANSIEEFTADEEVTNTDLRDICLKMEQPGLQELRDACADLGRRENEDEDDEDEKPVIRHRSDRFHVVRTRVIPRSYQTKREKALKERRDKTMGDAGGAIVDFGDIDDQGQYRIKKIRVKVCGKWIYNYPSEKAMSRGGWLQFSVMAKDCSLFNAVRLCRNWDEFFELSILAIYQYFPSGNWTTWVGDQMRQQMLQLGFFPYFQMEMADKYTMHQQTGSRSHLGRQHQILESRNFICACVKRNDAVYRRFIQYVVMQTNSMVALVRDVKTGAVLFQPPNDQLWLVREKSGMGRASRNEWNVMKQVNTDFFEDMDRHRQWHFNFKEYYDVIIWDLEPGCHFSGLYNAIQTALIKAHRFQTGLDLYRPSEYILRTITRDKDTQRTRDIKPDEEGKVSSIWDDINSDTNRVKFFTDDAESMDELQDNMPVEWQYTEADRLEDEILFPWERKGVEVTNDGKALEDKPTDAEEELLATQGRMHRFESLGPSLKKWAYDLDTDEEVSNVECNSNCGSHCDKHEQSQLGWYSDSDPSDLDEDEDEYDDEEDEEWEDEVSLDDEPEENPPEDPEIAKYAPVDESTPLADTIIARFGVSIEDQNLSDEERLKVAATALEFPGVSSWEELWDNLQTMKPSSRADNLEFCSFMRDMSPFGDPPSQQGGAEPANSNAVAKKTKERKLTKSQMKAQALEDFNKDFEIHIDRERAACFKECWHRADLEPGAQEKWTEYKRIMSAFEKWEIPFGRIPISNMKRMMYGMKLMAELGLDTDCHRRIKRDMHNANALTSILFGEYGAFFNSESGITFKKSLLLNQSERARNPPDIRSPHSNKTRPKEHWKEWDDISKTKRGKRQIIDFYPDQWNLIVRPAVAHLYREGVICPSYWSYANGPAISLTEPTRADKPDFYFDWRLSIPEVRLPPTLQDPFTIDPLLSHARRFAKNNPGGAVFSALKLWSAPHFWPLMLGYDNRDNTSFTDGAGRTWEWKFIPKDMPFSEWSIHQSARMRVEPYKHFFGKRVVCRKDMFLVMAKDREECKRLTTAAVWAIITRPWRLEVDPWKSWWGVGLDFLEGLDERWWE</sequence>
<gene>
    <name evidence="3" type="ORF">GTA08_BOTSDO08514</name>
</gene>
<keyword evidence="4" id="KW-1185">Reference proteome</keyword>
<dbReference type="EMBL" id="WWBZ02000051">
    <property type="protein sequence ID" value="KAF4303683.1"/>
    <property type="molecule type" value="Genomic_DNA"/>
</dbReference>
<reference evidence="3" key="1">
    <citation type="submission" date="2020-04" db="EMBL/GenBank/DDBJ databases">
        <title>Genome Assembly and Annotation of Botryosphaeria dothidea sdau 11-99, a Latent Pathogen of Apple Fruit Ring Rot in China.</title>
        <authorList>
            <person name="Yu C."/>
            <person name="Diao Y."/>
            <person name="Lu Q."/>
            <person name="Zhao J."/>
            <person name="Cui S."/>
            <person name="Peng C."/>
            <person name="He B."/>
            <person name="Liu H."/>
        </authorList>
    </citation>
    <scope>NUCLEOTIDE SEQUENCE [LARGE SCALE GENOMIC DNA]</scope>
    <source>
        <strain evidence="3">Sdau11-99</strain>
    </source>
</reference>
<feature type="compositionally biased region" description="Basic residues" evidence="2">
    <location>
        <begin position="300"/>
        <end position="310"/>
    </location>
</feature>
<name>A0A8H4IPB3_9PEZI</name>
<organism evidence="3 4">
    <name type="scientific">Botryosphaeria dothidea</name>
    <dbReference type="NCBI Taxonomy" id="55169"/>
    <lineage>
        <taxon>Eukaryota</taxon>
        <taxon>Fungi</taxon>
        <taxon>Dikarya</taxon>
        <taxon>Ascomycota</taxon>
        <taxon>Pezizomycotina</taxon>
        <taxon>Dothideomycetes</taxon>
        <taxon>Dothideomycetes incertae sedis</taxon>
        <taxon>Botryosphaeriales</taxon>
        <taxon>Botryosphaeriaceae</taxon>
        <taxon>Botryosphaeria</taxon>
    </lineage>
</organism>
<evidence type="ECO:0000256" key="2">
    <source>
        <dbReference type="SAM" id="MobiDB-lite"/>
    </source>
</evidence>
<feature type="region of interest" description="Disordered" evidence="2">
    <location>
        <begin position="1216"/>
        <end position="1239"/>
    </location>
</feature>
<evidence type="ECO:0008006" key="5">
    <source>
        <dbReference type="Google" id="ProtNLM"/>
    </source>
</evidence>
<evidence type="ECO:0000256" key="1">
    <source>
        <dbReference type="SAM" id="Coils"/>
    </source>
</evidence>
<dbReference type="Proteomes" id="UP000572817">
    <property type="component" value="Unassembled WGS sequence"/>
</dbReference>
<evidence type="ECO:0000313" key="3">
    <source>
        <dbReference type="EMBL" id="KAF4303683.1"/>
    </source>
</evidence>